<sequence>MRTLGTQVLQWPFCDPGEIMHDEHYSRLWDRFQLSMTLENPEDVHLRKFIKLMQILKAYDAKVESLTESIAEGDSKMNNKCSGKEENFKDREELDCGPTIKDIIGI</sequence>
<reference evidence="1" key="1">
    <citation type="submission" date="2020-08" db="EMBL/GenBank/DDBJ databases">
        <title>Multicomponent nature underlies the extraordinary mechanical properties of spider dragline silk.</title>
        <authorList>
            <person name="Kono N."/>
            <person name="Nakamura H."/>
            <person name="Mori M."/>
            <person name="Yoshida Y."/>
            <person name="Ohtoshi R."/>
            <person name="Malay A.D."/>
            <person name="Moran D.A.P."/>
            <person name="Tomita M."/>
            <person name="Numata K."/>
            <person name="Arakawa K."/>
        </authorList>
    </citation>
    <scope>NUCLEOTIDE SEQUENCE</scope>
</reference>
<name>A0A8X7C0E6_9ARAC</name>
<protein>
    <submittedName>
        <fullName evidence="1">Uncharacterized protein</fullName>
    </submittedName>
</protein>
<evidence type="ECO:0000313" key="2">
    <source>
        <dbReference type="Proteomes" id="UP000886998"/>
    </source>
</evidence>
<evidence type="ECO:0000313" key="1">
    <source>
        <dbReference type="EMBL" id="GFY49277.1"/>
    </source>
</evidence>
<dbReference type="EMBL" id="BMAV01006932">
    <property type="protein sequence ID" value="GFY49277.1"/>
    <property type="molecule type" value="Genomic_DNA"/>
</dbReference>
<proteinExistence type="predicted"/>
<comment type="caution">
    <text evidence="1">The sequence shown here is derived from an EMBL/GenBank/DDBJ whole genome shotgun (WGS) entry which is preliminary data.</text>
</comment>
<organism evidence="1 2">
    <name type="scientific">Trichonephila inaurata madagascariensis</name>
    <dbReference type="NCBI Taxonomy" id="2747483"/>
    <lineage>
        <taxon>Eukaryota</taxon>
        <taxon>Metazoa</taxon>
        <taxon>Ecdysozoa</taxon>
        <taxon>Arthropoda</taxon>
        <taxon>Chelicerata</taxon>
        <taxon>Arachnida</taxon>
        <taxon>Araneae</taxon>
        <taxon>Araneomorphae</taxon>
        <taxon>Entelegynae</taxon>
        <taxon>Araneoidea</taxon>
        <taxon>Nephilidae</taxon>
        <taxon>Trichonephila</taxon>
        <taxon>Trichonephila inaurata</taxon>
    </lineage>
</organism>
<dbReference type="Proteomes" id="UP000886998">
    <property type="component" value="Unassembled WGS sequence"/>
</dbReference>
<keyword evidence="2" id="KW-1185">Reference proteome</keyword>
<gene>
    <name evidence="1" type="ORF">TNIN_417021</name>
</gene>
<accession>A0A8X7C0E6</accession>
<dbReference type="AlphaFoldDB" id="A0A8X7C0E6"/>